<dbReference type="InterPro" id="IPR037401">
    <property type="entry name" value="SnoaL-like"/>
</dbReference>
<dbReference type="EMBL" id="JAWLKA010000059">
    <property type="protein sequence ID" value="MDV6286990.1"/>
    <property type="molecule type" value="Genomic_DNA"/>
</dbReference>
<name>A0ABU4CUT4_RHOJO</name>
<sequence>MAYTFDWNDRRPDSELTREEIVERNIAAVEVHFHNENPEHVEKAVAVYTDDIVWEIPARGLLLRSASEVVDSYRDIFKSLVYEKVFNLRRFATEKYVIDDQVAYVTKVADLMPNHNFPVGTKLSCRLLHCFEMRDGRIAREIAYEMWRVRGSEVDHDDIIDTAIIEEFPPLDAIPTP</sequence>
<keyword evidence="3" id="KW-1185">Reference proteome</keyword>
<organism evidence="2 3">
    <name type="scientific">Rhodococcus jostii</name>
    <dbReference type="NCBI Taxonomy" id="132919"/>
    <lineage>
        <taxon>Bacteria</taxon>
        <taxon>Bacillati</taxon>
        <taxon>Actinomycetota</taxon>
        <taxon>Actinomycetes</taxon>
        <taxon>Mycobacteriales</taxon>
        <taxon>Nocardiaceae</taxon>
        <taxon>Rhodococcus</taxon>
    </lineage>
</organism>
<protein>
    <submittedName>
        <fullName evidence="2">Nuclear transport factor 2 family protein</fullName>
    </submittedName>
</protein>
<evidence type="ECO:0000259" key="1">
    <source>
        <dbReference type="Pfam" id="PF12680"/>
    </source>
</evidence>
<evidence type="ECO:0000313" key="2">
    <source>
        <dbReference type="EMBL" id="MDV6286990.1"/>
    </source>
</evidence>
<dbReference type="Pfam" id="PF12680">
    <property type="entry name" value="SnoaL_2"/>
    <property type="match status" value="1"/>
</dbReference>
<dbReference type="InterPro" id="IPR032710">
    <property type="entry name" value="NTF2-like_dom_sf"/>
</dbReference>
<accession>A0ABU4CUT4</accession>
<dbReference type="SUPFAM" id="SSF54427">
    <property type="entry name" value="NTF2-like"/>
    <property type="match status" value="1"/>
</dbReference>
<reference evidence="2 3" key="1">
    <citation type="submission" date="2023-10" db="EMBL/GenBank/DDBJ databases">
        <title>Development of a sustainable strategy for remediation of hydrocarbon-contaminated territories based on the waste exchange concept.</title>
        <authorList>
            <person name="Krivoruchko A."/>
        </authorList>
    </citation>
    <scope>NUCLEOTIDE SEQUENCE [LARGE SCALE GENOMIC DNA]</scope>
    <source>
        <strain evidence="2 3">IEGM 60</strain>
    </source>
</reference>
<feature type="domain" description="SnoaL-like" evidence="1">
    <location>
        <begin position="33"/>
        <end position="140"/>
    </location>
</feature>
<dbReference type="Proteomes" id="UP001185737">
    <property type="component" value="Unassembled WGS sequence"/>
</dbReference>
<evidence type="ECO:0000313" key="3">
    <source>
        <dbReference type="Proteomes" id="UP001185737"/>
    </source>
</evidence>
<comment type="caution">
    <text evidence="2">The sequence shown here is derived from an EMBL/GenBank/DDBJ whole genome shotgun (WGS) entry which is preliminary data.</text>
</comment>
<proteinExistence type="predicted"/>
<dbReference type="RefSeq" id="WP_317571934.1">
    <property type="nucleotide sequence ID" value="NZ_JAWLKA010000059.1"/>
</dbReference>
<dbReference type="Gene3D" id="3.10.450.50">
    <property type="match status" value="1"/>
</dbReference>
<gene>
    <name evidence="2" type="ORF">R3Q59_41710</name>
</gene>